<keyword evidence="3" id="KW-0805">Transcription regulation</keyword>
<dbReference type="AlphaFoldDB" id="A0A4J1VZI6"/>
<sequence length="520" mass="60130">MLSEYNLSIESRANKGVYVSGEERDKRRFIINYFLENQFFKTIHCYVKFNFFDQAVPLEEFARIVLDECQEANLKLSDFVLQNLVVHIALSVIRLKSGFEIKNIDCQMTDDVIERKVAQRILSKVREVTNQEFPVQEIDYITLHLLAKSQQCQKNQKNISEEVLKKSLFKTFQNLGLDDMYNFSSDFQLIEGLITHLMTLQVRLESRITLNNPLVDEIKQNYSDIFFMTREILANMDKFLEWTISDDEVAYVSLHFLAAMERSKESTKFNILAICATGFGAAQMLRNRLETEFGKRVEVVDVIGYYELNQEKLKGIDFIVSAIDLSNLYFQIPVFKVSVFLKSDEMEMIRKAMDQMQVSSYVQSSKINKFENNGFRQYFSKENFLICTESDKVNLLEKMVEGLSVGESNEFEQSLLYGIKQREELSSVVFSEKIAVPHPIQPFGTEGKVSVAICKDSLLWDNQSSHVQLVFLLSPSIYGNEGLATVTKKIVSLTENDELQNQLISCNNFEDFINIFEKIK</sequence>
<dbReference type="Gene3D" id="1.10.1790.10">
    <property type="entry name" value="PRD domain"/>
    <property type="match status" value="2"/>
</dbReference>
<dbReference type="CDD" id="cd05568">
    <property type="entry name" value="PTS_IIB_bgl_like"/>
    <property type="match status" value="1"/>
</dbReference>
<evidence type="ECO:0000256" key="4">
    <source>
        <dbReference type="ARBA" id="ARBA00023163"/>
    </source>
</evidence>
<dbReference type="Pfam" id="PF00874">
    <property type="entry name" value="PRD"/>
    <property type="match status" value="2"/>
</dbReference>
<dbReference type="InterPro" id="IPR011608">
    <property type="entry name" value="PRD"/>
</dbReference>
<protein>
    <submittedName>
        <fullName evidence="8">PTS system transporter subunit IIB</fullName>
    </submittedName>
</protein>
<dbReference type="SUPFAM" id="SSF55804">
    <property type="entry name" value="Phoshotransferase/anion transport protein"/>
    <property type="match status" value="1"/>
</dbReference>
<dbReference type="SUPFAM" id="SSF63520">
    <property type="entry name" value="PTS-regulatory domain, PRD"/>
    <property type="match status" value="2"/>
</dbReference>
<dbReference type="PROSITE" id="PS51094">
    <property type="entry name" value="PTS_EIIA_TYPE_2"/>
    <property type="match status" value="1"/>
</dbReference>
<evidence type="ECO:0000259" key="6">
    <source>
        <dbReference type="PROSITE" id="PS51099"/>
    </source>
</evidence>
<dbReference type="InterPro" id="IPR036634">
    <property type="entry name" value="PRD_sf"/>
</dbReference>
<evidence type="ECO:0000313" key="8">
    <source>
        <dbReference type="EMBL" id="VNP62671.1"/>
    </source>
</evidence>
<evidence type="ECO:0000259" key="7">
    <source>
        <dbReference type="PROSITE" id="PS51372"/>
    </source>
</evidence>
<dbReference type="GO" id="GO:0009401">
    <property type="term" value="P:phosphoenolpyruvate-dependent sugar phosphotransferase system"/>
    <property type="evidence" value="ECO:0007669"/>
    <property type="project" value="InterPro"/>
</dbReference>
<dbReference type="Gene3D" id="3.40.930.10">
    <property type="entry name" value="Mannitol-specific EII, Chain A"/>
    <property type="match status" value="1"/>
</dbReference>
<dbReference type="InterPro" id="IPR002178">
    <property type="entry name" value="PTS_EIIA_type-2_dom"/>
</dbReference>
<keyword evidence="1" id="KW-0808">Transferase</keyword>
<evidence type="ECO:0000256" key="2">
    <source>
        <dbReference type="ARBA" id="ARBA00022737"/>
    </source>
</evidence>
<dbReference type="GO" id="GO:0006355">
    <property type="term" value="P:regulation of DNA-templated transcription"/>
    <property type="evidence" value="ECO:0007669"/>
    <property type="project" value="InterPro"/>
</dbReference>
<keyword evidence="4" id="KW-0804">Transcription</keyword>
<dbReference type="InterPro" id="IPR050661">
    <property type="entry name" value="BglG_antiterminators"/>
</dbReference>
<accession>A0A4J1VZI6</accession>
<feature type="domain" description="PTS EIIA type-2" evidence="5">
    <location>
        <begin position="376"/>
        <end position="519"/>
    </location>
</feature>
<feature type="domain" description="PTS EIIB type-2" evidence="6">
    <location>
        <begin position="269"/>
        <end position="361"/>
    </location>
</feature>
<name>A0A4J1VZI6_STREE</name>
<dbReference type="SUPFAM" id="SSF52794">
    <property type="entry name" value="PTS system IIB component-like"/>
    <property type="match status" value="1"/>
</dbReference>
<dbReference type="EMBL" id="CAATGR010000002">
    <property type="protein sequence ID" value="VNP62671.1"/>
    <property type="molecule type" value="Genomic_DNA"/>
</dbReference>
<dbReference type="InterPro" id="IPR036095">
    <property type="entry name" value="PTS_EIIB-like_sf"/>
</dbReference>
<evidence type="ECO:0000259" key="5">
    <source>
        <dbReference type="PROSITE" id="PS51094"/>
    </source>
</evidence>
<dbReference type="PANTHER" id="PTHR30185:SF18">
    <property type="entry name" value="TRANSCRIPTIONAL REGULATOR MTLR"/>
    <property type="match status" value="1"/>
</dbReference>
<organism evidence="8">
    <name type="scientific">Streptococcus pneumoniae</name>
    <dbReference type="NCBI Taxonomy" id="1313"/>
    <lineage>
        <taxon>Bacteria</taxon>
        <taxon>Bacillati</taxon>
        <taxon>Bacillota</taxon>
        <taxon>Bacilli</taxon>
        <taxon>Lactobacillales</taxon>
        <taxon>Streptococcaceae</taxon>
        <taxon>Streptococcus</taxon>
    </lineage>
</organism>
<reference evidence="8" key="1">
    <citation type="submission" date="2019-04" db="EMBL/GenBank/DDBJ databases">
        <authorList>
            <consortium name="Pathogen Informatics"/>
        </authorList>
    </citation>
    <scope>NUCLEOTIDE SEQUENCE</scope>
    <source>
        <strain evidence="8">GPSC13</strain>
    </source>
</reference>
<dbReference type="InterPro" id="IPR016152">
    <property type="entry name" value="PTrfase/Anion_transptr"/>
</dbReference>
<feature type="domain" description="PRD" evidence="7">
    <location>
        <begin position="155"/>
        <end position="266"/>
    </location>
</feature>
<dbReference type="GO" id="GO:0008982">
    <property type="term" value="F:protein-N(PI)-phosphohistidine-sugar phosphotransferase activity"/>
    <property type="evidence" value="ECO:0007669"/>
    <property type="project" value="InterPro"/>
</dbReference>
<dbReference type="PROSITE" id="PS51372">
    <property type="entry name" value="PRD_2"/>
    <property type="match status" value="2"/>
</dbReference>
<feature type="domain" description="PRD" evidence="7">
    <location>
        <begin position="53"/>
        <end position="154"/>
    </location>
</feature>
<evidence type="ECO:0000256" key="1">
    <source>
        <dbReference type="ARBA" id="ARBA00022679"/>
    </source>
</evidence>
<dbReference type="Gene3D" id="3.40.50.2300">
    <property type="match status" value="1"/>
</dbReference>
<proteinExistence type="predicted"/>
<gene>
    <name evidence="8" type="primary">licR_1</name>
    <name evidence="8" type="ORF">SAMEA2814122_00696</name>
</gene>
<evidence type="ECO:0000256" key="3">
    <source>
        <dbReference type="ARBA" id="ARBA00023015"/>
    </source>
</evidence>
<keyword evidence="2" id="KW-0677">Repeat</keyword>
<dbReference type="InterPro" id="IPR013011">
    <property type="entry name" value="PTS_EIIB_2"/>
</dbReference>
<dbReference type="Pfam" id="PF00359">
    <property type="entry name" value="PTS_EIIA_2"/>
    <property type="match status" value="1"/>
</dbReference>
<dbReference type="PANTHER" id="PTHR30185">
    <property type="entry name" value="CRYPTIC BETA-GLUCOSIDE BGL OPERON ANTITERMINATOR"/>
    <property type="match status" value="1"/>
</dbReference>
<dbReference type="PROSITE" id="PS51099">
    <property type="entry name" value="PTS_EIIB_TYPE_2"/>
    <property type="match status" value="1"/>
</dbReference>